<dbReference type="Pfam" id="PF16868">
    <property type="entry name" value="NMT1_3"/>
    <property type="match status" value="1"/>
</dbReference>
<feature type="signal peptide" evidence="1">
    <location>
        <begin position="1"/>
        <end position="29"/>
    </location>
</feature>
<dbReference type="NCBIfam" id="TIGR02122">
    <property type="entry name" value="TRAP_TAXI"/>
    <property type="match status" value="1"/>
</dbReference>
<sequence>MTLSTIFKGSRLMAATVAAVGLLAINASAASADMAKPKRQFMSLGTSSVGGTWFSLGGAMASLISKQYPELNVTAEITGGTVDNLKLMGNEKLELAFATNAEAYLAANGQGPFKEKMDGFAGVVGGHGIFWHLYTLKSTGIKSIRDLKGKRISLGAAGSIGNSIGETVLKAHGLEMGKDWSPEYLGHGDGPGALRDGTIDAALVISSFPTSAVIDMTSSDGENVVFLNPEPEVLDGLLKERPYWTKVPIPGGIYKGHPNDIPNSFGVSTILIASKKLSKEAVYAITKSILENNDTLSKSHALGKDWSKQNATRGIKGVIEFHPGAEAYLKEQGLL</sequence>
<evidence type="ECO:0008006" key="4">
    <source>
        <dbReference type="Google" id="ProtNLM"/>
    </source>
</evidence>
<name>A0A154W204_9PROT</name>
<dbReference type="RefSeq" id="WP_067556759.1">
    <property type="nucleotide sequence ID" value="NZ_LPXN01000115.1"/>
</dbReference>
<evidence type="ECO:0000313" key="3">
    <source>
        <dbReference type="Proteomes" id="UP000076400"/>
    </source>
</evidence>
<dbReference type="Gene3D" id="3.40.190.10">
    <property type="entry name" value="Periplasmic binding protein-like II"/>
    <property type="match status" value="2"/>
</dbReference>
<dbReference type="Proteomes" id="UP000076400">
    <property type="component" value="Unassembled WGS sequence"/>
</dbReference>
<reference evidence="2 3" key="1">
    <citation type="submission" date="2015-12" db="EMBL/GenBank/DDBJ databases">
        <title>Genome sequence of Oceanibaculum pacificum MCCC 1A02656.</title>
        <authorList>
            <person name="Lu L."/>
            <person name="Lai Q."/>
            <person name="Shao Z."/>
            <person name="Qian P."/>
        </authorList>
    </citation>
    <scope>NUCLEOTIDE SEQUENCE [LARGE SCALE GENOMIC DNA]</scope>
    <source>
        <strain evidence="2 3">MCCC 1A02656</strain>
    </source>
</reference>
<protein>
    <recommendedName>
        <fullName evidence="4">C4-dicarboxylate ABC transporter substrate-binding protein</fullName>
    </recommendedName>
</protein>
<dbReference type="PANTHER" id="PTHR42941">
    <property type="entry name" value="SLL1037 PROTEIN"/>
    <property type="match status" value="1"/>
</dbReference>
<dbReference type="CDD" id="cd13520">
    <property type="entry name" value="PBP2_TAXI_TRAP"/>
    <property type="match status" value="1"/>
</dbReference>
<keyword evidence="3" id="KW-1185">Reference proteome</keyword>
<dbReference type="STRING" id="580166.AUP43_10070"/>
<dbReference type="PANTHER" id="PTHR42941:SF1">
    <property type="entry name" value="SLL1037 PROTEIN"/>
    <property type="match status" value="1"/>
</dbReference>
<organism evidence="2 3">
    <name type="scientific">Oceanibaculum pacificum</name>
    <dbReference type="NCBI Taxonomy" id="580166"/>
    <lineage>
        <taxon>Bacteria</taxon>
        <taxon>Pseudomonadati</taxon>
        <taxon>Pseudomonadota</taxon>
        <taxon>Alphaproteobacteria</taxon>
        <taxon>Rhodospirillales</taxon>
        <taxon>Oceanibaculaceae</taxon>
        <taxon>Oceanibaculum</taxon>
    </lineage>
</organism>
<evidence type="ECO:0000313" key="2">
    <source>
        <dbReference type="EMBL" id="KZD07509.1"/>
    </source>
</evidence>
<evidence type="ECO:0000256" key="1">
    <source>
        <dbReference type="SAM" id="SignalP"/>
    </source>
</evidence>
<dbReference type="EMBL" id="LPXN01000115">
    <property type="protein sequence ID" value="KZD07509.1"/>
    <property type="molecule type" value="Genomic_DNA"/>
</dbReference>
<feature type="chain" id="PRO_5007602257" description="C4-dicarboxylate ABC transporter substrate-binding protein" evidence="1">
    <location>
        <begin position="30"/>
        <end position="335"/>
    </location>
</feature>
<dbReference type="SUPFAM" id="SSF53850">
    <property type="entry name" value="Periplasmic binding protein-like II"/>
    <property type="match status" value="1"/>
</dbReference>
<proteinExistence type="predicted"/>
<comment type="caution">
    <text evidence="2">The sequence shown here is derived from an EMBL/GenBank/DDBJ whole genome shotgun (WGS) entry which is preliminary data.</text>
</comment>
<keyword evidence="1" id="KW-0732">Signal</keyword>
<dbReference type="AlphaFoldDB" id="A0A154W204"/>
<gene>
    <name evidence="2" type="ORF">AUP43_10070</name>
</gene>
<dbReference type="InterPro" id="IPR011852">
    <property type="entry name" value="TRAP_TAXI"/>
</dbReference>
<dbReference type="OrthoDB" id="8477520at2"/>
<accession>A0A154W204</accession>